<dbReference type="CDD" id="cd05380">
    <property type="entry name" value="CAP_euk"/>
    <property type="match status" value="1"/>
</dbReference>
<organism evidence="2 3">
    <name type="scientific">Limulus polyphemus</name>
    <name type="common">Atlantic horseshoe crab</name>
    <dbReference type="NCBI Taxonomy" id="6850"/>
    <lineage>
        <taxon>Eukaryota</taxon>
        <taxon>Metazoa</taxon>
        <taxon>Ecdysozoa</taxon>
        <taxon>Arthropoda</taxon>
        <taxon>Chelicerata</taxon>
        <taxon>Merostomata</taxon>
        <taxon>Xiphosura</taxon>
        <taxon>Limulidae</taxon>
        <taxon>Limulus</taxon>
    </lineage>
</organism>
<gene>
    <name evidence="3" type="primary">LOC106460010</name>
</gene>
<dbReference type="InterPro" id="IPR002413">
    <property type="entry name" value="V5_allergen-like"/>
</dbReference>
<dbReference type="InterPro" id="IPR035940">
    <property type="entry name" value="CAP_sf"/>
</dbReference>
<evidence type="ECO:0000259" key="1">
    <source>
        <dbReference type="SMART" id="SM00198"/>
    </source>
</evidence>
<dbReference type="Proteomes" id="UP000694941">
    <property type="component" value="Unplaced"/>
</dbReference>
<dbReference type="PRINTS" id="PR00838">
    <property type="entry name" value="V5ALLERGEN"/>
</dbReference>
<protein>
    <submittedName>
        <fullName evidence="3">CRISP/Allergen/PR-1-like</fullName>
    </submittedName>
</protein>
<dbReference type="InterPro" id="IPR014044">
    <property type="entry name" value="CAP_dom"/>
</dbReference>
<keyword evidence="2" id="KW-1185">Reference proteome</keyword>
<feature type="domain" description="SCP" evidence="1">
    <location>
        <begin position="21"/>
        <end position="170"/>
    </location>
</feature>
<sequence length="172" mass="20136">MCKYKGQDASCKIIQRLVSKSEINEIVQAHNELRQRVATGKEVNQPEASNMRKMSWDKELAEVAQRWADQCNFKHDCTQCRKIERFSVGQNLAISMSSNDNATADWRKMIHKWYDEVKTFSSSHINPYKFDSNSGHYTQVVWANTYKVGCGYTYYKNNQWYTKLYVCNYGPT</sequence>
<dbReference type="InterPro" id="IPR018244">
    <property type="entry name" value="Allrgn_V5/Tpx1_CS"/>
</dbReference>
<evidence type="ECO:0000313" key="3">
    <source>
        <dbReference type="RefSeq" id="XP_022242309.1"/>
    </source>
</evidence>
<reference evidence="3" key="1">
    <citation type="submission" date="2025-08" db="UniProtKB">
        <authorList>
            <consortium name="RefSeq"/>
        </authorList>
    </citation>
    <scope>IDENTIFICATION</scope>
    <source>
        <tissue evidence="3">Muscle</tissue>
    </source>
</reference>
<dbReference type="PROSITE" id="PS01009">
    <property type="entry name" value="CRISP_1"/>
    <property type="match status" value="1"/>
</dbReference>
<proteinExistence type="predicted"/>
<dbReference type="GeneID" id="106460010"/>
<dbReference type="SMART" id="SM00198">
    <property type="entry name" value="SCP"/>
    <property type="match status" value="1"/>
</dbReference>
<dbReference type="InterPro" id="IPR001283">
    <property type="entry name" value="CRISP-related"/>
</dbReference>
<dbReference type="Pfam" id="PF00188">
    <property type="entry name" value="CAP"/>
    <property type="match status" value="1"/>
</dbReference>
<dbReference type="Gene3D" id="3.40.33.10">
    <property type="entry name" value="CAP"/>
    <property type="match status" value="1"/>
</dbReference>
<dbReference type="SUPFAM" id="SSF55797">
    <property type="entry name" value="PR-1-like"/>
    <property type="match status" value="1"/>
</dbReference>
<dbReference type="RefSeq" id="XP_022242309.1">
    <property type="nucleotide sequence ID" value="XM_022386601.1"/>
</dbReference>
<evidence type="ECO:0000313" key="2">
    <source>
        <dbReference type="Proteomes" id="UP000694941"/>
    </source>
</evidence>
<accession>A0ABM1SFA4</accession>
<dbReference type="PRINTS" id="PR00837">
    <property type="entry name" value="V5TPXLIKE"/>
</dbReference>
<name>A0ABM1SFA4_LIMPO</name>
<dbReference type="PANTHER" id="PTHR10334">
    <property type="entry name" value="CYSTEINE-RICH SECRETORY PROTEIN-RELATED"/>
    <property type="match status" value="1"/>
</dbReference>